<keyword evidence="2" id="KW-1185">Reference proteome</keyword>
<dbReference type="Proteomes" id="UP000465785">
    <property type="component" value="Chromosome"/>
</dbReference>
<proteinExistence type="predicted"/>
<dbReference type="EMBL" id="AP022601">
    <property type="protein sequence ID" value="BBY92298.1"/>
    <property type="molecule type" value="Genomic_DNA"/>
</dbReference>
<sequence>MADDDSRYRIGNEIYTHDELRSATEADVADLPPETWRDGRFDFDDYLTESVQTGTIEIVDYDEDE</sequence>
<dbReference type="KEGG" id="mgau:MGALJ_19670"/>
<accession>A0A9W4B950</accession>
<name>A0A9W4B950_9MYCO</name>
<evidence type="ECO:0000313" key="1">
    <source>
        <dbReference type="EMBL" id="BBY92298.1"/>
    </source>
</evidence>
<protein>
    <submittedName>
        <fullName evidence="1">Uncharacterized protein</fullName>
    </submittedName>
</protein>
<dbReference type="AlphaFoldDB" id="A0A9W4B950"/>
<organism evidence="1 2">
    <name type="scientific">Mycobacterium gallinarum</name>
    <dbReference type="NCBI Taxonomy" id="39689"/>
    <lineage>
        <taxon>Bacteria</taxon>
        <taxon>Bacillati</taxon>
        <taxon>Actinomycetota</taxon>
        <taxon>Actinomycetes</taxon>
        <taxon>Mycobacteriales</taxon>
        <taxon>Mycobacteriaceae</taxon>
        <taxon>Mycobacterium</taxon>
    </lineage>
</organism>
<gene>
    <name evidence="1" type="ORF">MGALJ_19670</name>
</gene>
<evidence type="ECO:0000313" key="2">
    <source>
        <dbReference type="Proteomes" id="UP000465785"/>
    </source>
</evidence>
<dbReference type="RefSeq" id="WP_163729102.1">
    <property type="nucleotide sequence ID" value="NZ_AP022601.1"/>
</dbReference>
<reference evidence="1 2" key="1">
    <citation type="journal article" date="2019" name="Emerg. Microbes Infect.">
        <title>Comprehensive subspecies identification of 175 nontuberculous mycobacteria species based on 7547 genomic profiles.</title>
        <authorList>
            <person name="Matsumoto Y."/>
            <person name="Kinjo T."/>
            <person name="Motooka D."/>
            <person name="Nabeya D."/>
            <person name="Jung N."/>
            <person name="Uechi K."/>
            <person name="Horii T."/>
            <person name="Iida T."/>
            <person name="Fujita J."/>
            <person name="Nakamura S."/>
        </authorList>
    </citation>
    <scope>NUCLEOTIDE SEQUENCE [LARGE SCALE GENOMIC DNA]</scope>
    <source>
        <strain evidence="1 2">JCM 6399</strain>
    </source>
</reference>